<feature type="compositionally biased region" description="Low complexity" evidence="8">
    <location>
        <begin position="23"/>
        <end position="33"/>
    </location>
</feature>
<gene>
    <name evidence="10" type="ORF">PPAR1163_LOCUS11222</name>
</gene>
<dbReference type="Pfam" id="PF01080">
    <property type="entry name" value="Presenilin"/>
    <property type="match status" value="1"/>
</dbReference>
<evidence type="ECO:0000256" key="3">
    <source>
        <dbReference type="ARBA" id="ARBA00022801"/>
    </source>
</evidence>
<evidence type="ECO:0000256" key="7">
    <source>
        <dbReference type="ARBA" id="ARBA00066080"/>
    </source>
</evidence>
<feature type="compositionally biased region" description="Basic and acidic residues" evidence="8">
    <location>
        <begin position="43"/>
        <end position="54"/>
    </location>
</feature>
<organism evidence="10">
    <name type="scientific">Phaeomonas parva</name>
    <dbReference type="NCBI Taxonomy" id="124430"/>
    <lineage>
        <taxon>Eukaryota</taxon>
        <taxon>Sar</taxon>
        <taxon>Stramenopiles</taxon>
        <taxon>Ochrophyta</taxon>
        <taxon>Pinguiophyceae</taxon>
        <taxon>Pinguiochrysidales</taxon>
        <taxon>Pinguiochrysidaceae</taxon>
        <taxon>Phaeomonas</taxon>
    </lineage>
</organism>
<keyword evidence="4 9" id="KW-1133">Transmembrane helix</keyword>
<evidence type="ECO:0000256" key="6">
    <source>
        <dbReference type="ARBA" id="ARBA00053367"/>
    </source>
</evidence>
<evidence type="ECO:0000256" key="1">
    <source>
        <dbReference type="ARBA" id="ARBA00004141"/>
    </source>
</evidence>
<evidence type="ECO:0008006" key="11">
    <source>
        <dbReference type="Google" id="ProtNLM"/>
    </source>
</evidence>
<dbReference type="AlphaFoldDB" id="A0A7S1U0N7"/>
<proteinExistence type="predicted"/>
<comment type="function">
    <text evidence="6">Probable catalytic subunit of the gamma-secretase complex, an endoprotease complex that catalyzes the intramembrane cleavage of integral membrane proteins such as Notch receptors. Requires the other members of the gamma-secretase complex to have a protease activity.</text>
</comment>
<dbReference type="InterPro" id="IPR042524">
    <property type="entry name" value="Presenilin_C"/>
</dbReference>
<evidence type="ECO:0000313" key="10">
    <source>
        <dbReference type="EMBL" id="CAD9252858.1"/>
    </source>
</evidence>
<dbReference type="GO" id="GO:0044351">
    <property type="term" value="P:macropinocytosis"/>
    <property type="evidence" value="ECO:0007669"/>
    <property type="project" value="UniProtKB-ARBA"/>
</dbReference>
<keyword evidence="2 9" id="KW-0812">Transmembrane</keyword>
<comment type="subcellular location">
    <subcellularLocation>
        <location evidence="1">Membrane</location>
        <topology evidence="1">Multi-pass membrane protein</topology>
    </subcellularLocation>
</comment>
<dbReference type="FunFam" id="1.10.472.100:FF:000003">
    <property type="entry name" value="Presenilin"/>
    <property type="match status" value="1"/>
</dbReference>
<comment type="subunit">
    <text evidence="7">Homodimer. Component of the gamma-secretase complex, a complex composed of a presenilin homodimer, nicastrin, aph1 and pen2.</text>
</comment>
<dbReference type="GO" id="GO:0016485">
    <property type="term" value="P:protein processing"/>
    <property type="evidence" value="ECO:0007669"/>
    <property type="project" value="InterPro"/>
</dbReference>
<evidence type="ECO:0000256" key="5">
    <source>
        <dbReference type="ARBA" id="ARBA00023136"/>
    </source>
</evidence>
<evidence type="ECO:0000256" key="8">
    <source>
        <dbReference type="SAM" id="MobiDB-lite"/>
    </source>
</evidence>
<dbReference type="EMBL" id="HBGJ01017476">
    <property type="protein sequence ID" value="CAD9252858.1"/>
    <property type="molecule type" value="Transcribed_RNA"/>
</dbReference>
<accession>A0A7S1U0N7</accession>
<evidence type="ECO:0000256" key="2">
    <source>
        <dbReference type="ARBA" id="ARBA00022692"/>
    </source>
</evidence>
<keyword evidence="3" id="KW-0378">Hydrolase</keyword>
<protein>
    <recommendedName>
        <fullName evidence="11">Presenilin</fullName>
    </recommendedName>
</protein>
<feature type="transmembrane region" description="Helical" evidence="9">
    <location>
        <begin position="162"/>
        <end position="184"/>
    </location>
</feature>
<dbReference type="GO" id="GO:0006509">
    <property type="term" value="P:membrane protein ectodomain proteolysis"/>
    <property type="evidence" value="ECO:0007669"/>
    <property type="project" value="TreeGrafter"/>
</dbReference>
<dbReference type="PANTHER" id="PTHR10202">
    <property type="entry name" value="PRESENILIN"/>
    <property type="match status" value="1"/>
</dbReference>
<dbReference type="PANTHER" id="PTHR10202:SF13">
    <property type="entry name" value="PRESENILIN HOMOLOG"/>
    <property type="match status" value="1"/>
</dbReference>
<evidence type="ECO:0000256" key="4">
    <source>
        <dbReference type="ARBA" id="ARBA00022989"/>
    </source>
</evidence>
<dbReference type="GO" id="GO:0070765">
    <property type="term" value="C:gamma-secretase complex"/>
    <property type="evidence" value="ECO:0007669"/>
    <property type="project" value="UniProtKB-ARBA"/>
</dbReference>
<feature type="region of interest" description="Disordered" evidence="8">
    <location>
        <begin position="1"/>
        <end position="84"/>
    </location>
</feature>
<keyword evidence="5 9" id="KW-0472">Membrane</keyword>
<dbReference type="GO" id="GO:0042500">
    <property type="term" value="F:aspartic endopeptidase activity, intramembrane cleaving"/>
    <property type="evidence" value="ECO:0007669"/>
    <property type="project" value="InterPro"/>
</dbReference>
<name>A0A7S1U0N7_9STRA</name>
<dbReference type="Gene3D" id="1.10.472.100">
    <property type="entry name" value="Presenilin"/>
    <property type="match status" value="1"/>
</dbReference>
<sequence length="194" mass="20209">MPGLLYETNVGVPPQEMLEPRPQAQQGLAAAGATVPMAPTERAPVDRSESKGSVDEDEERATQTPLTAAAASPPAAGGVTDDEDRRNINLGSIFAGDEDEEPQEQNSSVKLGIGDFVFYSVLVAKASESGFATLASCFLVVLAGLGGTLLLLAIYQRALPALPLSIALGVFFFVTTSLIIVPYVEAVASVPVYA</sequence>
<reference evidence="10" key="1">
    <citation type="submission" date="2021-01" db="EMBL/GenBank/DDBJ databases">
        <authorList>
            <person name="Corre E."/>
            <person name="Pelletier E."/>
            <person name="Niang G."/>
            <person name="Scheremetjew M."/>
            <person name="Finn R."/>
            <person name="Kale V."/>
            <person name="Holt S."/>
            <person name="Cochrane G."/>
            <person name="Meng A."/>
            <person name="Brown T."/>
            <person name="Cohen L."/>
        </authorList>
    </citation>
    <scope>NUCLEOTIDE SEQUENCE</scope>
    <source>
        <strain evidence="10">CCMP2877</strain>
    </source>
</reference>
<evidence type="ECO:0000256" key="9">
    <source>
        <dbReference type="SAM" id="Phobius"/>
    </source>
</evidence>
<feature type="transmembrane region" description="Helical" evidence="9">
    <location>
        <begin position="131"/>
        <end position="155"/>
    </location>
</feature>
<dbReference type="InterPro" id="IPR001108">
    <property type="entry name" value="Peptidase_A22A"/>
</dbReference>
<feature type="compositionally biased region" description="Low complexity" evidence="8">
    <location>
        <begin position="62"/>
        <end position="76"/>
    </location>
</feature>